<evidence type="ECO:0000313" key="8">
    <source>
        <dbReference type="EMBL" id="GJN92164.1"/>
    </source>
</evidence>
<dbReference type="EMBL" id="BQKY01000010">
    <property type="protein sequence ID" value="GJN92164.1"/>
    <property type="molecule type" value="Genomic_DNA"/>
</dbReference>
<dbReference type="GO" id="GO:0009062">
    <property type="term" value="P:fatty acid catabolic process"/>
    <property type="evidence" value="ECO:0007669"/>
    <property type="project" value="TreeGrafter"/>
</dbReference>
<feature type="compositionally biased region" description="Polar residues" evidence="6">
    <location>
        <begin position="1065"/>
        <end position="1074"/>
    </location>
</feature>
<feature type="region of interest" description="Disordered" evidence="6">
    <location>
        <begin position="262"/>
        <end position="336"/>
    </location>
</feature>
<evidence type="ECO:0000256" key="4">
    <source>
        <dbReference type="ARBA" id="ARBA00022553"/>
    </source>
</evidence>
<dbReference type="InterPro" id="IPR036412">
    <property type="entry name" value="HAD-like_sf"/>
</dbReference>
<evidence type="ECO:0000256" key="6">
    <source>
        <dbReference type="SAM" id="MobiDB-lite"/>
    </source>
</evidence>
<evidence type="ECO:0000256" key="5">
    <source>
        <dbReference type="ARBA" id="ARBA00022801"/>
    </source>
</evidence>
<dbReference type="GO" id="GO:0019432">
    <property type="term" value="P:triglyceride biosynthetic process"/>
    <property type="evidence" value="ECO:0007669"/>
    <property type="project" value="TreeGrafter"/>
</dbReference>
<feature type="compositionally biased region" description="Basic and acidic residues" evidence="6">
    <location>
        <begin position="484"/>
        <end position="494"/>
    </location>
</feature>
<feature type="compositionally biased region" description="Low complexity" evidence="6">
    <location>
        <begin position="1003"/>
        <end position="1016"/>
    </location>
</feature>
<protein>
    <recommendedName>
        <fullName evidence="3">phosphatidate phosphatase</fullName>
        <ecNumber evidence="3">3.1.3.4</ecNumber>
    </recommendedName>
</protein>
<dbReference type="Pfam" id="PF08235">
    <property type="entry name" value="LNS2"/>
    <property type="match status" value="1"/>
</dbReference>
<proteinExistence type="inferred from homology"/>
<dbReference type="Proteomes" id="UP001342314">
    <property type="component" value="Unassembled WGS sequence"/>
</dbReference>
<feature type="region of interest" description="Disordered" evidence="6">
    <location>
        <begin position="980"/>
        <end position="1153"/>
    </location>
</feature>
<evidence type="ECO:0000256" key="3">
    <source>
        <dbReference type="ARBA" id="ARBA00012638"/>
    </source>
</evidence>
<dbReference type="FunFam" id="3.40.50.1000:FF:000063">
    <property type="entry name" value="Nuclear elongation and deformation protein"/>
    <property type="match status" value="1"/>
</dbReference>
<feature type="compositionally biased region" description="Basic and acidic residues" evidence="6">
    <location>
        <begin position="310"/>
        <end position="325"/>
    </location>
</feature>
<feature type="compositionally biased region" description="Polar residues" evidence="6">
    <location>
        <begin position="1091"/>
        <end position="1101"/>
    </location>
</feature>
<feature type="region of interest" description="Disordered" evidence="6">
    <location>
        <begin position="658"/>
        <end position="722"/>
    </location>
</feature>
<feature type="compositionally biased region" description="Acidic residues" evidence="6">
    <location>
        <begin position="1118"/>
        <end position="1143"/>
    </location>
</feature>
<dbReference type="Pfam" id="PF04571">
    <property type="entry name" value="Lipin_N"/>
    <property type="match status" value="1"/>
</dbReference>
<dbReference type="InterPro" id="IPR031315">
    <property type="entry name" value="LNS2/PITP"/>
</dbReference>
<reference evidence="8 9" key="1">
    <citation type="submission" date="2021-12" db="EMBL/GenBank/DDBJ databases">
        <title>High titer production of polyol ester of fatty acids by Rhodotorula paludigena BS15 towards product separation-free biomass refinery.</title>
        <authorList>
            <person name="Mano J."/>
            <person name="Ono H."/>
            <person name="Tanaka T."/>
            <person name="Naito K."/>
            <person name="Sushida H."/>
            <person name="Ike M."/>
            <person name="Tokuyasu K."/>
            <person name="Kitaoka M."/>
        </authorList>
    </citation>
    <scope>NUCLEOTIDE SEQUENCE [LARGE SCALE GENOMIC DNA]</scope>
    <source>
        <strain evidence="8 9">BS15</strain>
    </source>
</reference>
<dbReference type="SMART" id="SM00775">
    <property type="entry name" value="LNS2"/>
    <property type="match status" value="1"/>
</dbReference>
<feature type="compositionally biased region" description="Pro residues" evidence="6">
    <location>
        <begin position="684"/>
        <end position="694"/>
    </location>
</feature>
<evidence type="ECO:0000259" key="7">
    <source>
        <dbReference type="SMART" id="SM00775"/>
    </source>
</evidence>
<keyword evidence="4" id="KW-0597">Phosphoprotein</keyword>
<dbReference type="GO" id="GO:0008195">
    <property type="term" value="F:phosphatidate phosphatase activity"/>
    <property type="evidence" value="ECO:0007669"/>
    <property type="project" value="UniProtKB-EC"/>
</dbReference>
<dbReference type="EC" id="3.1.3.4" evidence="3"/>
<evidence type="ECO:0000256" key="1">
    <source>
        <dbReference type="ARBA" id="ARBA00001946"/>
    </source>
</evidence>
<organism evidence="8 9">
    <name type="scientific">Rhodotorula paludigena</name>
    <dbReference type="NCBI Taxonomy" id="86838"/>
    <lineage>
        <taxon>Eukaryota</taxon>
        <taxon>Fungi</taxon>
        <taxon>Dikarya</taxon>
        <taxon>Basidiomycota</taxon>
        <taxon>Pucciniomycotina</taxon>
        <taxon>Microbotryomycetes</taxon>
        <taxon>Sporidiobolales</taxon>
        <taxon>Sporidiobolaceae</taxon>
        <taxon>Rhodotorula</taxon>
    </lineage>
</organism>
<feature type="region of interest" description="Disordered" evidence="6">
    <location>
        <begin position="385"/>
        <end position="436"/>
    </location>
</feature>
<keyword evidence="5" id="KW-0378">Hydrolase</keyword>
<feature type="region of interest" description="Disordered" evidence="6">
    <location>
        <begin position="466"/>
        <end position="514"/>
    </location>
</feature>
<dbReference type="PANTHER" id="PTHR12181">
    <property type="entry name" value="LIPIN"/>
    <property type="match status" value="1"/>
</dbReference>
<feature type="domain" description="LNS2/PITP" evidence="7">
    <location>
        <begin position="776"/>
        <end position="931"/>
    </location>
</feature>
<sequence>MQWVSKAVNYYKDINPSTLTGAIDVIVVERPTDSGGVELACSPFHVRFGKLSVLRPVDKKVRINVNDERVPFYMKVGETGEAFFVFETEDDVPADMQTSPLSGPVSDDGRSDAGEMEPLDLDAPALDQREGSSGDQEADEDQPITPTPSHPASPDSSRYVSLAGTQANSPTTSFRPFPGAPFLPNVGSGSPTRKGSAEVKGKPLVESPADEDGPGGDEGEASTKRKAYHVPTPFAAAAGKAAGLGAAAISRPVQELHDAHLRARAQGASPGGAERRRRSLRDEHDLKGEPQEVGQPSESMRADLAGLSLDGDKRDGQADPHHSDQTGDAVIRSARDRDADVRAMLGGKEGLGYAVGADGRPAEHEFSLRPFATGETKVDIGKHLRTSSGHEIGSAPENAGSLMLDMSGYKLDPGKEEGSSQSKRAQQEIEGSGAMVLDEKAEKEIIAFTQALLQSTDPTTLRSFFDEEENRSRASSPVPPLDLNDPRATPEPESKSGLPPRSRTSSRASSPPRPISIQDLHAIHADSEHASSPDDGVYHASPKQFTLKTGGSMHVFELSLCGSEGFDQLERATVDRIFREHQVTFNEFMEQETIPDSPYLVVKYSSRYLTWDNASPVLASLAVYRKSLVEHPEHHRHVDESAQQSKASHRRGWSLWWGRGRSETPPATDAASVSSMPTAETSPPTSPPESPPDSPRSLPVADTPPFNRRATDGDDEFPPEDHSKHYAKTLRLTSDQLKALGLKKGMNTISFSVRSSYSGYATCTSRIFLWESDFQVVISDIDGTITKSDALGHVFTMIGRDWTHLGVAKLYTDISRNGYKLMYLTSRAIGQADTTREYLKGIKQNGFQLPDGPVIMSPDRLMTSLHREVIMRKPEVFKMACLRDIQRLFGERSPFYAGFGNRITDALSYRSVDIPSSRIFTIDSNGEVKMELLELAGYKSSYIHMTDLVDQMFPPINRVSAPDYTDFNYWRTPLPSIDIDIPELQPPSPALSARSDQSTSRISLSRLGNLASSLSRRSSRNTLNDAASATSRTARGQTPTSPLLQATVPEEHGEEEEDDDESFLGNRSRSSSMPGSLPTESDFERYRAMASTASGRAQGTTEAEEYKKKVRAAGHAEDDVDDEYDEDEAHDDEDVGEADDFGDQLDFSSVPYL</sequence>
<dbReference type="InterPro" id="IPR013209">
    <property type="entry name" value="LNS2"/>
</dbReference>
<evidence type="ECO:0000256" key="2">
    <source>
        <dbReference type="ARBA" id="ARBA00005476"/>
    </source>
</evidence>
<dbReference type="Gene3D" id="3.40.50.1000">
    <property type="entry name" value="HAD superfamily/HAD-like"/>
    <property type="match status" value="1"/>
</dbReference>
<comment type="caution">
    <text evidence="8">The sequence shown here is derived from an EMBL/GenBank/DDBJ whole genome shotgun (WGS) entry which is preliminary data.</text>
</comment>
<dbReference type="Pfam" id="PF16876">
    <property type="entry name" value="Lipin_mid"/>
    <property type="match status" value="1"/>
</dbReference>
<dbReference type="AlphaFoldDB" id="A0AAV5GSF5"/>
<feature type="compositionally biased region" description="Acidic residues" evidence="6">
    <location>
        <begin position="1052"/>
        <end position="1062"/>
    </location>
</feature>
<feature type="region of interest" description="Disordered" evidence="6">
    <location>
        <begin position="94"/>
        <end position="223"/>
    </location>
</feature>
<accession>A0AAV5GSF5</accession>
<feature type="compositionally biased region" description="Basic and acidic residues" evidence="6">
    <location>
        <begin position="280"/>
        <end position="290"/>
    </location>
</feature>
<feature type="compositionally biased region" description="Polar residues" evidence="6">
    <location>
        <begin position="1021"/>
        <end position="1044"/>
    </location>
</feature>
<feature type="compositionally biased region" description="Polar residues" evidence="6">
    <location>
        <begin position="154"/>
        <end position="174"/>
    </location>
</feature>
<feature type="compositionally biased region" description="Acidic residues" evidence="6">
    <location>
        <begin position="208"/>
        <end position="220"/>
    </location>
</feature>
<dbReference type="InterPro" id="IPR007651">
    <property type="entry name" value="Lipin_N"/>
</dbReference>
<feature type="compositionally biased region" description="Low complexity" evidence="6">
    <location>
        <begin position="499"/>
        <end position="510"/>
    </location>
</feature>
<dbReference type="InterPro" id="IPR026058">
    <property type="entry name" value="LIPIN"/>
</dbReference>
<gene>
    <name evidence="8" type="ORF">Rhopal_005194-T1</name>
</gene>
<dbReference type="InterPro" id="IPR023214">
    <property type="entry name" value="HAD_sf"/>
</dbReference>
<feature type="compositionally biased region" description="Low complexity" evidence="6">
    <location>
        <begin position="674"/>
        <end position="683"/>
    </location>
</feature>
<keyword evidence="9" id="KW-1185">Reference proteome</keyword>
<dbReference type="GO" id="GO:0005634">
    <property type="term" value="C:nucleus"/>
    <property type="evidence" value="ECO:0007669"/>
    <property type="project" value="TreeGrafter"/>
</dbReference>
<dbReference type="PANTHER" id="PTHR12181:SF12">
    <property type="entry name" value="PHOSPHATIDATE PHOSPHATASE"/>
    <property type="match status" value="1"/>
</dbReference>
<name>A0AAV5GSF5_9BASI</name>
<comment type="similarity">
    <text evidence="2">Belongs to the lipin family.</text>
</comment>
<evidence type="ECO:0000313" key="9">
    <source>
        <dbReference type="Proteomes" id="UP001342314"/>
    </source>
</evidence>
<comment type="cofactor">
    <cofactor evidence="1">
        <name>Mg(2+)</name>
        <dbReference type="ChEBI" id="CHEBI:18420"/>
    </cofactor>
</comment>
<dbReference type="InterPro" id="IPR031703">
    <property type="entry name" value="Lipin_mid"/>
</dbReference>
<dbReference type="SUPFAM" id="SSF56784">
    <property type="entry name" value="HAD-like"/>
    <property type="match status" value="1"/>
</dbReference>